<dbReference type="InterPro" id="IPR036249">
    <property type="entry name" value="Thioredoxin-like_sf"/>
</dbReference>
<dbReference type="EMBL" id="VRMN01000005">
    <property type="protein sequence ID" value="KAA8494023.1"/>
    <property type="molecule type" value="Genomic_DNA"/>
</dbReference>
<accession>A0A5J4YT87</accession>
<dbReference type="Proteomes" id="UP000324585">
    <property type="component" value="Unassembled WGS sequence"/>
</dbReference>
<sequence>MPVFGRPKNGHLLEFYGIECDHCVDMEPVIEQLKHETGLTMRRFEVWYNDDNLRLLQRLDTNGRCGGVPFFYNKKTQYWICGATTYANFKNWAEDKPAERFLPPPKEGEEEEETSSLGKAKSFIERIRKEGMERMQSRMESGSGGPADKGEARDGPGAFVRPQSQNLFQRAMLGLPGRKSHTSAIGPARRTAPRASAALICATSAL</sequence>
<protein>
    <recommendedName>
        <fullName evidence="4">Thioredoxin domain-containing protein</fullName>
    </recommendedName>
</protein>
<evidence type="ECO:0008006" key="4">
    <source>
        <dbReference type="Google" id="ProtNLM"/>
    </source>
</evidence>
<evidence type="ECO:0000313" key="2">
    <source>
        <dbReference type="EMBL" id="KAA8494023.1"/>
    </source>
</evidence>
<gene>
    <name evidence="2" type="ORF">FVE85_3998</name>
</gene>
<feature type="compositionally biased region" description="Basic and acidic residues" evidence="1">
    <location>
        <begin position="122"/>
        <end position="137"/>
    </location>
</feature>
<dbReference type="AlphaFoldDB" id="A0A5J4YT87"/>
<organism evidence="2 3">
    <name type="scientific">Porphyridium purpureum</name>
    <name type="common">Red alga</name>
    <name type="synonym">Porphyridium cruentum</name>
    <dbReference type="NCBI Taxonomy" id="35688"/>
    <lineage>
        <taxon>Eukaryota</taxon>
        <taxon>Rhodophyta</taxon>
        <taxon>Bangiophyceae</taxon>
        <taxon>Porphyridiales</taxon>
        <taxon>Porphyridiaceae</taxon>
        <taxon>Porphyridium</taxon>
    </lineage>
</organism>
<name>A0A5J4YT87_PORPP</name>
<dbReference type="OrthoDB" id="412254at2759"/>
<evidence type="ECO:0000313" key="3">
    <source>
        <dbReference type="Proteomes" id="UP000324585"/>
    </source>
</evidence>
<comment type="caution">
    <text evidence="2">The sequence shown here is derived from an EMBL/GenBank/DDBJ whole genome shotgun (WGS) entry which is preliminary data.</text>
</comment>
<feature type="region of interest" description="Disordered" evidence="1">
    <location>
        <begin position="98"/>
        <end position="160"/>
    </location>
</feature>
<keyword evidence="3" id="KW-1185">Reference proteome</keyword>
<proteinExistence type="predicted"/>
<evidence type="ECO:0000256" key="1">
    <source>
        <dbReference type="SAM" id="MobiDB-lite"/>
    </source>
</evidence>
<reference evidence="3" key="1">
    <citation type="journal article" date="2019" name="Nat. Commun.">
        <title>Expansion of phycobilisome linker gene families in mesophilic red algae.</title>
        <authorList>
            <person name="Lee J."/>
            <person name="Kim D."/>
            <person name="Bhattacharya D."/>
            <person name="Yoon H.S."/>
        </authorList>
    </citation>
    <scope>NUCLEOTIDE SEQUENCE [LARGE SCALE GENOMIC DNA]</scope>
    <source>
        <strain evidence="3">CCMP 1328</strain>
    </source>
</reference>
<feature type="region of interest" description="Disordered" evidence="1">
    <location>
        <begin position="175"/>
        <end position="195"/>
    </location>
</feature>
<dbReference type="SUPFAM" id="SSF52833">
    <property type="entry name" value="Thioredoxin-like"/>
    <property type="match status" value="1"/>
</dbReference>